<protein>
    <submittedName>
        <fullName evidence="1">Uncharacterized protein</fullName>
    </submittedName>
</protein>
<organism evidence="1 2">
    <name type="scientific">Morella rubra</name>
    <name type="common">Chinese bayberry</name>
    <dbReference type="NCBI Taxonomy" id="262757"/>
    <lineage>
        <taxon>Eukaryota</taxon>
        <taxon>Viridiplantae</taxon>
        <taxon>Streptophyta</taxon>
        <taxon>Embryophyta</taxon>
        <taxon>Tracheophyta</taxon>
        <taxon>Spermatophyta</taxon>
        <taxon>Magnoliopsida</taxon>
        <taxon>eudicotyledons</taxon>
        <taxon>Gunneridae</taxon>
        <taxon>Pentapetalae</taxon>
        <taxon>rosids</taxon>
        <taxon>fabids</taxon>
        <taxon>Fagales</taxon>
        <taxon>Myricaceae</taxon>
        <taxon>Morella</taxon>
    </lineage>
</organism>
<sequence length="72" mass="7901">MNCIIDLPEQRSKADNAAFSSEAWYHTCPNEKSLTKIPCKNTYYSDPLGVSADQPTVAASSPLSYNALIPHK</sequence>
<proteinExistence type="predicted"/>
<gene>
    <name evidence="1" type="ORF">CJ030_MR8G028965</name>
</gene>
<keyword evidence="2" id="KW-1185">Reference proteome</keyword>
<evidence type="ECO:0000313" key="1">
    <source>
        <dbReference type="EMBL" id="KAB1202539.1"/>
    </source>
</evidence>
<evidence type="ECO:0000313" key="2">
    <source>
        <dbReference type="Proteomes" id="UP000516437"/>
    </source>
</evidence>
<reference evidence="1 2" key="1">
    <citation type="journal article" date="2019" name="Plant Biotechnol. J.">
        <title>The red bayberry genome and genetic basis of sex determination.</title>
        <authorList>
            <person name="Jia H.M."/>
            <person name="Jia H.J."/>
            <person name="Cai Q.L."/>
            <person name="Wang Y."/>
            <person name="Zhao H.B."/>
            <person name="Yang W.F."/>
            <person name="Wang G.Y."/>
            <person name="Li Y.H."/>
            <person name="Zhan D.L."/>
            <person name="Shen Y.T."/>
            <person name="Niu Q.F."/>
            <person name="Chang L."/>
            <person name="Qiu J."/>
            <person name="Zhao L."/>
            <person name="Xie H.B."/>
            <person name="Fu W.Y."/>
            <person name="Jin J."/>
            <person name="Li X.W."/>
            <person name="Jiao Y."/>
            <person name="Zhou C.C."/>
            <person name="Tu T."/>
            <person name="Chai C.Y."/>
            <person name="Gao J.L."/>
            <person name="Fan L.J."/>
            <person name="van de Weg E."/>
            <person name="Wang J.Y."/>
            <person name="Gao Z.S."/>
        </authorList>
    </citation>
    <scope>NUCLEOTIDE SEQUENCE [LARGE SCALE GENOMIC DNA]</scope>
    <source>
        <tissue evidence="1">Leaves</tissue>
    </source>
</reference>
<dbReference type="Proteomes" id="UP000516437">
    <property type="component" value="Chromosome 8"/>
</dbReference>
<comment type="caution">
    <text evidence="1">The sequence shown here is derived from an EMBL/GenBank/DDBJ whole genome shotgun (WGS) entry which is preliminary data.</text>
</comment>
<accession>A0A6A1UQC5</accession>
<dbReference type="EMBL" id="RXIC02000026">
    <property type="protein sequence ID" value="KAB1202539.1"/>
    <property type="molecule type" value="Genomic_DNA"/>
</dbReference>
<dbReference type="AlphaFoldDB" id="A0A6A1UQC5"/>
<name>A0A6A1UQC5_9ROSI</name>
<dbReference type="OrthoDB" id="1736137at2759"/>